<dbReference type="Proteomes" id="UP000023464">
    <property type="component" value="Unassembled WGS sequence"/>
</dbReference>
<reference evidence="1 2" key="1">
    <citation type="submission" date="2014-03" db="EMBL/GenBank/DDBJ databases">
        <title>Draft Genome of Photorhabdus luminescens BA1, an Egyptian Isolate.</title>
        <authorList>
            <person name="Ghazal S."/>
            <person name="Hurst S.G.IV."/>
            <person name="Morris K."/>
            <person name="Thomas K."/>
            <person name="Tisa L.S."/>
        </authorList>
    </citation>
    <scope>NUCLEOTIDE SEQUENCE [LARGE SCALE GENOMIC DNA]</scope>
    <source>
        <strain evidence="1 2">BA1</strain>
    </source>
</reference>
<dbReference type="PATRIC" id="fig|1393736.3.peg.884"/>
<proteinExistence type="predicted"/>
<comment type="caution">
    <text evidence="1">The sequence shown here is derived from an EMBL/GenBank/DDBJ whole genome shotgun (WGS) entry which is preliminary data.</text>
</comment>
<sequence>MALQKANQLMGHYPFQIIKAVYQQKISNSLMLIDVGIFVKPESEKITFRSMICAS</sequence>
<organism evidence="1 2">
    <name type="scientific">Photorhabdus aegyptia</name>
    <dbReference type="NCBI Taxonomy" id="2805098"/>
    <lineage>
        <taxon>Bacteria</taxon>
        <taxon>Pseudomonadati</taxon>
        <taxon>Pseudomonadota</taxon>
        <taxon>Gammaproteobacteria</taxon>
        <taxon>Enterobacterales</taxon>
        <taxon>Morganellaceae</taxon>
        <taxon>Photorhabdus</taxon>
    </lineage>
</organism>
<keyword evidence="2" id="KW-1185">Reference proteome</keyword>
<evidence type="ECO:0000313" key="1">
    <source>
        <dbReference type="EMBL" id="EYU16577.1"/>
    </source>
</evidence>
<dbReference type="AlphaFoldDB" id="A0A022PKD3"/>
<protein>
    <submittedName>
        <fullName evidence="1">Uncharacterized protein</fullName>
    </submittedName>
</protein>
<evidence type="ECO:0000313" key="2">
    <source>
        <dbReference type="Proteomes" id="UP000023464"/>
    </source>
</evidence>
<accession>A0A022PKD3</accession>
<dbReference type="EMBL" id="JFGV01000009">
    <property type="protein sequence ID" value="EYU16577.1"/>
    <property type="molecule type" value="Genomic_DNA"/>
</dbReference>
<name>A0A022PKD3_9GAMM</name>
<gene>
    <name evidence="1" type="ORF">BA1DRAFT_00861</name>
</gene>